<evidence type="ECO:0000256" key="8">
    <source>
        <dbReference type="ARBA" id="ARBA00023125"/>
    </source>
</evidence>
<dbReference type="CDD" id="cd00984">
    <property type="entry name" value="DnaB_C"/>
    <property type="match status" value="1"/>
</dbReference>
<protein>
    <recommendedName>
        <fullName evidence="12 13">Replicative DNA helicase</fullName>
        <ecNumber evidence="12 13">5.6.2.3</ecNumber>
    </recommendedName>
</protein>
<reference evidence="15 16" key="1">
    <citation type="submission" date="2019-02" db="EMBL/GenBank/DDBJ databases">
        <title>Deep-cultivation of Planctomycetes and their phenomic and genomic characterization uncovers novel biology.</title>
        <authorList>
            <person name="Wiegand S."/>
            <person name="Jogler M."/>
            <person name="Boedeker C."/>
            <person name="Pinto D."/>
            <person name="Vollmers J."/>
            <person name="Rivas-Marin E."/>
            <person name="Kohn T."/>
            <person name="Peeters S.H."/>
            <person name="Heuer A."/>
            <person name="Rast P."/>
            <person name="Oberbeckmann S."/>
            <person name="Bunk B."/>
            <person name="Jeske O."/>
            <person name="Meyerdierks A."/>
            <person name="Storesund J.E."/>
            <person name="Kallscheuer N."/>
            <person name="Luecker S."/>
            <person name="Lage O.M."/>
            <person name="Pohl T."/>
            <person name="Merkel B.J."/>
            <person name="Hornburger P."/>
            <person name="Mueller R.-W."/>
            <person name="Bruemmer F."/>
            <person name="Labrenz M."/>
            <person name="Spormann A.M."/>
            <person name="Op den Camp H."/>
            <person name="Overmann J."/>
            <person name="Amann R."/>
            <person name="Jetten M.S.M."/>
            <person name="Mascher T."/>
            <person name="Medema M.H."/>
            <person name="Devos D.P."/>
            <person name="Kaster A.-K."/>
            <person name="Ovreas L."/>
            <person name="Rohde M."/>
            <person name="Galperin M.Y."/>
            <person name="Jogler C."/>
        </authorList>
    </citation>
    <scope>NUCLEOTIDE SEQUENCE [LARGE SCALE GENOMIC DNA]</scope>
    <source>
        <strain evidence="15 16">Mal52</strain>
    </source>
</reference>
<dbReference type="GO" id="GO:0005524">
    <property type="term" value="F:ATP binding"/>
    <property type="evidence" value="ECO:0007669"/>
    <property type="project" value="UniProtKB-UniRule"/>
</dbReference>
<comment type="catalytic activity">
    <reaction evidence="11 13">
        <text>ATP + H2O = ADP + phosphate + H(+)</text>
        <dbReference type="Rhea" id="RHEA:13065"/>
        <dbReference type="ChEBI" id="CHEBI:15377"/>
        <dbReference type="ChEBI" id="CHEBI:15378"/>
        <dbReference type="ChEBI" id="CHEBI:30616"/>
        <dbReference type="ChEBI" id="CHEBI:43474"/>
        <dbReference type="ChEBI" id="CHEBI:456216"/>
        <dbReference type="EC" id="5.6.2.3"/>
    </reaction>
</comment>
<gene>
    <name evidence="15" type="primary">dnaC</name>
    <name evidence="15" type="ORF">Mal52_51790</name>
</gene>
<dbReference type="Proteomes" id="UP000319383">
    <property type="component" value="Chromosome"/>
</dbReference>
<dbReference type="GO" id="GO:1990077">
    <property type="term" value="C:primosome complex"/>
    <property type="evidence" value="ECO:0007669"/>
    <property type="project" value="UniProtKB-UniRule"/>
</dbReference>
<comment type="function">
    <text evidence="10 13">The main replicative DNA helicase, it participates in initiation and elongation during chromosome replication. Travels ahead of the DNA replisome, separating dsDNA into templates for DNA synthesis. A processive ATP-dependent 5'-3' DNA helicase it has DNA-dependent ATPase activity.</text>
</comment>
<dbReference type="InterPro" id="IPR007692">
    <property type="entry name" value="DNA_helicase_DnaB"/>
</dbReference>
<keyword evidence="2 13" id="KW-0639">Primosome</keyword>
<evidence type="ECO:0000256" key="2">
    <source>
        <dbReference type="ARBA" id="ARBA00022515"/>
    </source>
</evidence>
<comment type="similarity">
    <text evidence="1 13">Belongs to the helicase family. DnaB subfamily.</text>
</comment>
<dbReference type="FunFam" id="1.10.860.10:FF:000001">
    <property type="entry name" value="Replicative DNA helicase"/>
    <property type="match status" value="1"/>
</dbReference>
<evidence type="ECO:0000256" key="9">
    <source>
        <dbReference type="ARBA" id="ARBA00023235"/>
    </source>
</evidence>
<evidence type="ECO:0000313" key="15">
    <source>
        <dbReference type="EMBL" id="QDU46657.1"/>
    </source>
</evidence>
<dbReference type="InterPro" id="IPR007693">
    <property type="entry name" value="DNA_helicase_DnaB-like_N"/>
</dbReference>
<evidence type="ECO:0000256" key="6">
    <source>
        <dbReference type="ARBA" id="ARBA00022806"/>
    </source>
</evidence>
<dbReference type="PANTHER" id="PTHR30153">
    <property type="entry name" value="REPLICATIVE DNA HELICASE DNAB"/>
    <property type="match status" value="1"/>
</dbReference>
<evidence type="ECO:0000259" key="14">
    <source>
        <dbReference type="PROSITE" id="PS51199"/>
    </source>
</evidence>
<name>A0A517ZVZ8_9PLAN</name>
<evidence type="ECO:0000256" key="11">
    <source>
        <dbReference type="ARBA" id="ARBA00048954"/>
    </source>
</evidence>
<keyword evidence="7 13" id="KW-0067">ATP-binding</keyword>
<dbReference type="PROSITE" id="PS51199">
    <property type="entry name" value="SF4_HELICASE"/>
    <property type="match status" value="1"/>
</dbReference>
<dbReference type="NCBIfam" id="TIGR00665">
    <property type="entry name" value="DnaB"/>
    <property type="match status" value="1"/>
</dbReference>
<dbReference type="KEGG" id="sdyn:Mal52_51790"/>
<dbReference type="GO" id="GO:0003677">
    <property type="term" value="F:DNA binding"/>
    <property type="evidence" value="ECO:0007669"/>
    <property type="project" value="UniProtKB-UniRule"/>
</dbReference>
<dbReference type="InterPro" id="IPR027417">
    <property type="entry name" value="P-loop_NTPase"/>
</dbReference>
<evidence type="ECO:0000256" key="4">
    <source>
        <dbReference type="ARBA" id="ARBA00022741"/>
    </source>
</evidence>
<dbReference type="EMBL" id="CP036276">
    <property type="protein sequence ID" value="QDU46657.1"/>
    <property type="molecule type" value="Genomic_DNA"/>
</dbReference>
<evidence type="ECO:0000256" key="7">
    <source>
        <dbReference type="ARBA" id="ARBA00022840"/>
    </source>
</evidence>
<keyword evidence="6 13" id="KW-0347">Helicase</keyword>
<evidence type="ECO:0000256" key="10">
    <source>
        <dbReference type="ARBA" id="ARBA00044932"/>
    </source>
</evidence>
<dbReference type="RefSeq" id="WP_145379149.1">
    <property type="nucleotide sequence ID" value="NZ_CP036276.1"/>
</dbReference>
<keyword evidence="4 13" id="KW-0547">Nucleotide-binding</keyword>
<keyword evidence="9" id="KW-0413">Isomerase</keyword>
<keyword evidence="8 13" id="KW-0238">DNA-binding</keyword>
<dbReference type="Gene3D" id="3.40.50.300">
    <property type="entry name" value="P-loop containing nucleotide triphosphate hydrolases"/>
    <property type="match status" value="1"/>
</dbReference>
<keyword evidence="16" id="KW-1185">Reference proteome</keyword>
<keyword evidence="3 13" id="KW-0235">DNA replication</keyword>
<evidence type="ECO:0000256" key="1">
    <source>
        <dbReference type="ARBA" id="ARBA00008428"/>
    </source>
</evidence>
<dbReference type="EC" id="5.6.2.3" evidence="12 13"/>
<dbReference type="GO" id="GO:0005829">
    <property type="term" value="C:cytosol"/>
    <property type="evidence" value="ECO:0007669"/>
    <property type="project" value="TreeGrafter"/>
</dbReference>
<evidence type="ECO:0000256" key="3">
    <source>
        <dbReference type="ARBA" id="ARBA00022705"/>
    </source>
</evidence>
<dbReference type="Gene3D" id="1.10.860.10">
    <property type="entry name" value="DNAb Helicase, Chain A"/>
    <property type="match status" value="1"/>
</dbReference>
<dbReference type="GO" id="GO:0006269">
    <property type="term" value="P:DNA replication, synthesis of primer"/>
    <property type="evidence" value="ECO:0007669"/>
    <property type="project" value="UniProtKB-UniRule"/>
</dbReference>
<organism evidence="15 16">
    <name type="scientific">Symmachiella dynata</name>
    <dbReference type="NCBI Taxonomy" id="2527995"/>
    <lineage>
        <taxon>Bacteria</taxon>
        <taxon>Pseudomonadati</taxon>
        <taxon>Planctomycetota</taxon>
        <taxon>Planctomycetia</taxon>
        <taxon>Planctomycetales</taxon>
        <taxon>Planctomycetaceae</taxon>
        <taxon>Symmachiella</taxon>
    </lineage>
</organism>
<evidence type="ECO:0000313" key="16">
    <source>
        <dbReference type="Proteomes" id="UP000319383"/>
    </source>
</evidence>
<evidence type="ECO:0000256" key="12">
    <source>
        <dbReference type="NCBIfam" id="TIGR00665"/>
    </source>
</evidence>
<keyword evidence="5 13" id="KW-0378">Hydrolase</keyword>
<proteinExistence type="inferred from homology"/>
<dbReference type="GO" id="GO:0043139">
    <property type="term" value="F:5'-3' DNA helicase activity"/>
    <property type="evidence" value="ECO:0007669"/>
    <property type="project" value="UniProtKB-EC"/>
</dbReference>
<dbReference type="PANTHER" id="PTHR30153:SF2">
    <property type="entry name" value="REPLICATIVE DNA HELICASE"/>
    <property type="match status" value="1"/>
</dbReference>
<accession>A0A517ZVZ8</accession>
<dbReference type="SUPFAM" id="SSF52540">
    <property type="entry name" value="P-loop containing nucleoside triphosphate hydrolases"/>
    <property type="match status" value="1"/>
</dbReference>
<dbReference type="Pfam" id="PF03796">
    <property type="entry name" value="DnaB_C"/>
    <property type="match status" value="1"/>
</dbReference>
<feature type="domain" description="SF4 helicase" evidence="14">
    <location>
        <begin position="185"/>
        <end position="470"/>
    </location>
</feature>
<dbReference type="SUPFAM" id="SSF48024">
    <property type="entry name" value="N-terminal domain of DnaB helicase"/>
    <property type="match status" value="1"/>
</dbReference>
<dbReference type="InterPro" id="IPR016136">
    <property type="entry name" value="DNA_helicase_N/primase_C"/>
</dbReference>
<dbReference type="InterPro" id="IPR007694">
    <property type="entry name" value="DNA_helicase_DnaB-like_C"/>
</dbReference>
<dbReference type="AlphaFoldDB" id="A0A517ZVZ8"/>
<evidence type="ECO:0000256" key="13">
    <source>
        <dbReference type="RuleBase" id="RU362085"/>
    </source>
</evidence>
<dbReference type="GO" id="GO:0016887">
    <property type="term" value="F:ATP hydrolysis activity"/>
    <property type="evidence" value="ECO:0007669"/>
    <property type="project" value="RHEA"/>
</dbReference>
<evidence type="ECO:0000256" key="5">
    <source>
        <dbReference type="ARBA" id="ARBA00022801"/>
    </source>
</evidence>
<sequence length="485" mass="54510">MATVTPKTNEADRLPPQDIEAEKSLLGSMLLVNDVIDEVVELVTPDHFYVKAHMQICDAIYRMHESGNRGIDVVTVAEQLQRTDLLEEVGGVGHLSEILNTVPHAAHAKYYAQIVRDKGILRNLIYACTDILSESYDTSQDTVDILTKAEQTIFQIVEQQENTDNIVLKDILMDAFDRIQQRREKEGSISGLSTGFTDLDNQTNGFQPSELVILAARPSMGKTAFVVNIAEAVARNARDRLRDEYIKRGEELPYGTIPEGGVLIFSLEQSNLELAERLLCITAKLDGHKMRKGDLDDEEYDRVMHASSELGGMPMYIDDKPGRNMSEIGAIARRLKRKQNISLIIIDYLQLIEPEDKRAPREQQISLITRRLKFLAKEIHVPVIALAQLNRGVELREDKRPRLADLRESGAIEQDADIVMFLHRPDAYDPEDSPGKAEVVVAKHRSGPTGIVDLTWQKESMRFVDYSHIAEPDGGYFGDDDMGGF</sequence>
<dbReference type="InterPro" id="IPR036185">
    <property type="entry name" value="DNA_heli_DnaB-like_N_sf"/>
</dbReference>
<dbReference type="Pfam" id="PF00772">
    <property type="entry name" value="DnaB"/>
    <property type="match status" value="1"/>
</dbReference>